<dbReference type="PANTHER" id="PTHR47926">
    <property type="entry name" value="PENTATRICOPEPTIDE REPEAT-CONTAINING PROTEIN"/>
    <property type="match status" value="1"/>
</dbReference>
<dbReference type="Pfam" id="PF01535">
    <property type="entry name" value="PPR"/>
    <property type="match status" value="2"/>
</dbReference>
<dbReference type="HOGENOM" id="CLU_002706_0_0_1"/>
<evidence type="ECO:0000313" key="3">
    <source>
        <dbReference type="EMBL" id="EFJ34238.1"/>
    </source>
</evidence>
<dbReference type="GO" id="GO:0003723">
    <property type="term" value="F:RNA binding"/>
    <property type="evidence" value="ECO:0007669"/>
    <property type="project" value="InterPro"/>
</dbReference>
<dbReference type="InterPro" id="IPR011990">
    <property type="entry name" value="TPR-like_helical_dom_sf"/>
</dbReference>
<protein>
    <recommendedName>
        <fullName evidence="5">Pentacotripeptide-repeat region of PRORP domain-containing protein</fullName>
    </recommendedName>
</protein>
<dbReference type="OMA" id="LWMSARD"/>
<sequence length="174" mass="18960">LIRMYGKCGSVEESEKIFASLRDPNDFSWNSMLLTFAQNGRLIEAKKTFERMDGKNVTPDQIAFTSILAACSHAGFVEQCCALFESMVVDHGVEATREHYSCVVDMLCRSGRLGDAEGLIEAMPVAADEISWGSLLAACRIDRDVQRGSRVARSVLGMDGSASPYLLLGSLLGK</sequence>
<dbReference type="Pfam" id="PF13041">
    <property type="entry name" value="PPR_2"/>
    <property type="match status" value="1"/>
</dbReference>
<dbReference type="STRING" id="88036.D8R1A4"/>
<evidence type="ECO:0000256" key="2">
    <source>
        <dbReference type="PROSITE-ProRule" id="PRU00708"/>
    </source>
</evidence>
<evidence type="ECO:0000313" key="4">
    <source>
        <dbReference type="Proteomes" id="UP000001514"/>
    </source>
</evidence>
<dbReference type="EMBL" id="GL377570">
    <property type="protein sequence ID" value="EFJ34238.1"/>
    <property type="molecule type" value="Genomic_DNA"/>
</dbReference>
<feature type="non-terminal residue" evidence="3">
    <location>
        <position position="1"/>
    </location>
</feature>
<feature type="non-terminal residue" evidence="3">
    <location>
        <position position="174"/>
    </location>
</feature>
<evidence type="ECO:0000256" key="1">
    <source>
        <dbReference type="ARBA" id="ARBA00022737"/>
    </source>
</evidence>
<keyword evidence="1" id="KW-0677">Repeat</keyword>
<gene>
    <name evidence="3" type="ORF">SELMODRAFT_71785</name>
</gene>
<accession>D8R1A4</accession>
<dbReference type="Proteomes" id="UP000001514">
    <property type="component" value="Unassembled WGS sequence"/>
</dbReference>
<dbReference type="InParanoid" id="D8R1A4"/>
<dbReference type="KEGG" id="smo:SELMODRAFT_71785"/>
<dbReference type="NCBIfam" id="TIGR00756">
    <property type="entry name" value="PPR"/>
    <property type="match status" value="2"/>
</dbReference>
<dbReference type="eggNOG" id="KOG4197">
    <property type="taxonomic scope" value="Eukaryota"/>
</dbReference>
<feature type="repeat" description="PPR" evidence="2">
    <location>
        <begin position="25"/>
        <end position="59"/>
    </location>
</feature>
<dbReference type="GO" id="GO:0009451">
    <property type="term" value="P:RNA modification"/>
    <property type="evidence" value="ECO:0007669"/>
    <property type="project" value="InterPro"/>
</dbReference>
<dbReference type="InterPro" id="IPR002885">
    <property type="entry name" value="PPR_rpt"/>
</dbReference>
<proteinExistence type="predicted"/>
<organism evidence="4">
    <name type="scientific">Selaginella moellendorffii</name>
    <name type="common">Spikemoss</name>
    <dbReference type="NCBI Taxonomy" id="88036"/>
    <lineage>
        <taxon>Eukaryota</taxon>
        <taxon>Viridiplantae</taxon>
        <taxon>Streptophyta</taxon>
        <taxon>Embryophyta</taxon>
        <taxon>Tracheophyta</taxon>
        <taxon>Lycopodiopsida</taxon>
        <taxon>Selaginellales</taxon>
        <taxon>Selaginellaceae</taxon>
        <taxon>Selaginella</taxon>
    </lineage>
</organism>
<dbReference type="Gramene" id="EFJ34238">
    <property type="protein sequence ID" value="EFJ34238"/>
    <property type="gene ID" value="SELMODRAFT_71785"/>
</dbReference>
<dbReference type="PROSITE" id="PS51375">
    <property type="entry name" value="PPR"/>
    <property type="match status" value="1"/>
</dbReference>
<name>D8R1A4_SELML</name>
<dbReference type="GO" id="GO:0048731">
    <property type="term" value="P:system development"/>
    <property type="evidence" value="ECO:0007669"/>
    <property type="project" value="UniProtKB-ARBA"/>
</dbReference>
<evidence type="ECO:0008006" key="5">
    <source>
        <dbReference type="Google" id="ProtNLM"/>
    </source>
</evidence>
<dbReference type="PANTHER" id="PTHR47926:SF533">
    <property type="entry name" value="DYW DOMAIN-CONTAINING PROTEIN"/>
    <property type="match status" value="1"/>
</dbReference>
<dbReference type="AlphaFoldDB" id="D8R1A4"/>
<dbReference type="InterPro" id="IPR046960">
    <property type="entry name" value="PPR_At4g14850-like_plant"/>
</dbReference>
<reference evidence="3 4" key="1">
    <citation type="journal article" date="2011" name="Science">
        <title>The Selaginella genome identifies genetic changes associated with the evolution of vascular plants.</title>
        <authorList>
            <person name="Banks J.A."/>
            <person name="Nishiyama T."/>
            <person name="Hasebe M."/>
            <person name="Bowman J.L."/>
            <person name="Gribskov M."/>
            <person name="dePamphilis C."/>
            <person name="Albert V.A."/>
            <person name="Aono N."/>
            <person name="Aoyama T."/>
            <person name="Ambrose B.A."/>
            <person name="Ashton N.W."/>
            <person name="Axtell M.J."/>
            <person name="Barker E."/>
            <person name="Barker M.S."/>
            <person name="Bennetzen J.L."/>
            <person name="Bonawitz N.D."/>
            <person name="Chapple C."/>
            <person name="Cheng C."/>
            <person name="Correa L.G."/>
            <person name="Dacre M."/>
            <person name="DeBarry J."/>
            <person name="Dreyer I."/>
            <person name="Elias M."/>
            <person name="Engstrom E.M."/>
            <person name="Estelle M."/>
            <person name="Feng L."/>
            <person name="Finet C."/>
            <person name="Floyd S.K."/>
            <person name="Frommer W.B."/>
            <person name="Fujita T."/>
            <person name="Gramzow L."/>
            <person name="Gutensohn M."/>
            <person name="Harholt J."/>
            <person name="Hattori M."/>
            <person name="Heyl A."/>
            <person name="Hirai T."/>
            <person name="Hiwatashi Y."/>
            <person name="Ishikawa M."/>
            <person name="Iwata M."/>
            <person name="Karol K.G."/>
            <person name="Koehler B."/>
            <person name="Kolukisaoglu U."/>
            <person name="Kubo M."/>
            <person name="Kurata T."/>
            <person name="Lalonde S."/>
            <person name="Li K."/>
            <person name="Li Y."/>
            <person name="Litt A."/>
            <person name="Lyons E."/>
            <person name="Manning G."/>
            <person name="Maruyama T."/>
            <person name="Michael T.P."/>
            <person name="Mikami K."/>
            <person name="Miyazaki S."/>
            <person name="Morinaga S."/>
            <person name="Murata T."/>
            <person name="Mueller-Roeber B."/>
            <person name="Nelson D.R."/>
            <person name="Obara M."/>
            <person name="Oguri Y."/>
            <person name="Olmstead R.G."/>
            <person name="Onodera N."/>
            <person name="Petersen B.L."/>
            <person name="Pils B."/>
            <person name="Prigge M."/>
            <person name="Rensing S.A."/>
            <person name="Riano-Pachon D.M."/>
            <person name="Roberts A.W."/>
            <person name="Sato Y."/>
            <person name="Scheller H.V."/>
            <person name="Schulz B."/>
            <person name="Schulz C."/>
            <person name="Shakirov E.V."/>
            <person name="Shibagaki N."/>
            <person name="Shinohara N."/>
            <person name="Shippen D.E."/>
            <person name="Soerensen I."/>
            <person name="Sotooka R."/>
            <person name="Sugimoto N."/>
            <person name="Sugita M."/>
            <person name="Sumikawa N."/>
            <person name="Tanurdzic M."/>
            <person name="Theissen G."/>
            <person name="Ulvskov P."/>
            <person name="Wakazuki S."/>
            <person name="Weng J.K."/>
            <person name="Willats W.W."/>
            <person name="Wipf D."/>
            <person name="Wolf P.G."/>
            <person name="Yang L."/>
            <person name="Zimmer A.D."/>
            <person name="Zhu Q."/>
            <person name="Mitros T."/>
            <person name="Hellsten U."/>
            <person name="Loque D."/>
            <person name="Otillar R."/>
            <person name="Salamov A."/>
            <person name="Schmutz J."/>
            <person name="Shapiro H."/>
            <person name="Lindquist E."/>
            <person name="Lucas S."/>
            <person name="Rokhsar D."/>
            <person name="Grigoriev I.V."/>
        </authorList>
    </citation>
    <scope>NUCLEOTIDE SEQUENCE [LARGE SCALE GENOMIC DNA]</scope>
</reference>
<dbReference type="FunFam" id="1.25.40.10:FF:000158">
    <property type="entry name" value="pentatricopeptide repeat-containing protein At2g33680"/>
    <property type="match status" value="1"/>
</dbReference>
<dbReference type="Gene3D" id="1.25.40.10">
    <property type="entry name" value="Tetratricopeptide repeat domain"/>
    <property type="match status" value="1"/>
</dbReference>
<keyword evidence="4" id="KW-1185">Reference proteome</keyword>